<keyword evidence="1" id="KW-0863">Zinc-finger</keyword>
<accession>A0ABR2SUB8</accession>
<dbReference type="PROSITE" id="PS50158">
    <property type="entry name" value="ZF_CCHC"/>
    <property type="match status" value="1"/>
</dbReference>
<reference evidence="4 5" key="1">
    <citation type="journal article" date="2024" name="G3 (Bethesda)">
        <title>Genome assembly of Hibiscus sabdariffa L. provides insights into metabolisms of medicinal natural products.</title>
        <authorList>
            <person name="Kim T."/>
        </authorList>
    </citation>
    <scope>NUCLEOTIDE SEQUENCE [LARGE SCALE GENOMIC DNA]</scope>
    <source>
        <strain evidence="4">TK-2024</strain>
        <tissue evidence="4">Old leaves</tissue>
    </source>
</reference>
<gene>
    <name evidence="4" type="ORF">V6N11_025978</name>
</gene>
<feature type="domain" description="CCHC-type" evidence="3">
    <location>
        <begin position="230"/>
        <end position="245"/>
    </location>
</feature>
<evidence type="ECO:0000313" key="4">
    <source>
        <dbReference type="EMBL" id="KAK9028841.1"/>
    </source>
</evidence>
<sequence length="369" mass="41347">MNVEFTAGSSESRNHNKKSRQNEDPHDTRNRPSPDAAAMSPQLSSYKDTLLGDQNCVNPSDEDFLNEDDIDLHDGDVTRGMEDDLVTIDFSDRVHALTVKSLDQTIVIKILGRRIGYTTLRNKLYEIWKPSQAFKLMDIENAYFLPYLSNIIAWIRLSSLLATLYKRSFITELGECISRVLKLDYQTETGRQGKFVRIAVRINLNKPPVSKIVFNGKIQLVEYESLATVCFNCGKYGHMNDNCPDLQPNPTTEVSPRPSKPTLIPPTTMFGPWMVVEKRQRHPQPKEAAGRGTSNNMPITESCFTPILDANIDDPLPPALRVLINAQSPPELARPSTTSQPAAPKRISKSKSAPPKHTSVLMVLTIKFA</sequence>
<name>A0ABR2SUB8_9ROSI</name>
<keyword evidence="5" id="KW-1185">Reference proteome</keyword>
<dbReference type="PANTHER" id="PTHR31286">
    <property type="entry name" value="GLYCINE-RICH CELL WALL STRUCTURAL PROTEIN 1.8-LIKE"/>
    <property type="match status" value="1"/>
</dbReference>
<proteinExistence type="predicted"/>
<evidence type="ECO:0000256" key="2">
    <source>
        <dbReference type="SAM" id="MobiDB-lite"/>
    </source>
</evidence>
<feature type="compositionally biased region" description="Basic and acidic residues" evidence="2">
    <location>
        <begin position="20"/>
        <end position="32"/>
    </location>
</feature>
<dbReference type="InterPro" id="IPR036875">
    <property type="entry name" value="Znf_CCHC_sf"/>
</dbReference>
<dbReference type="EMBL" id="JBBPBN010000011">
    <property type="protein sequence ID" value="KAK9028841.1"/>
    <property type="molecule type" value="Genomic_DNA"/>
</dbReference>
<organism evidence="4 5">
    <name type="scientific">Hibiscus sabdariffa</name>
    <name type="common">roselle</name>
    <dbReference type="NCBI Taxonomy" id="183260"/>
    <lineage>
        <taxon>Eukaryota</taxon>
        <taxon>Viridiplantae</taxon>
        <taxon>Streptophyta</taxon>
        <taxon>Embryophyta</taxon>
        <taxon>Tracheophyta</taxon>
        <taxon>Spermatophyta</taxon>
        <taxon>Magnoliopsida</taxon>
        <taxon>eudicotyledons</taxon>
        <taxon>Gunneridae</taxon>
        <taxon>Pentapetalae</taxon>
        <taxon>rosids</taxon>
        <taxon>malvids</taxon>
        <taxon>Malvales</taxon>
        <taxon>Malvaceae</taxon>
        <taxon>Malvoideae</taxon>
        <taxon>Hibiscus</taxon>
    </lineage>
</organism>
<evidence type="ECO:0000259" key="3">
    <source>
        <dbReference type="PROSITE" id="PS50158"/>
    </source>
</evidence>
<feature type="region of interest" description="Disordered" evidence="2">
    <location>
        <begin position="328"/>
        <end position="356"/>
    </location>
</feature>
<dbReference type="PANTHER" id="PTHR31286:SF173">
    <property type="entry name" value="DUF4283 DOMAIN-CONTAINING PROTEIN"/>
    <property type="match status" value="1"/>
</dbReference>
<dbReference type="Gene3D" id="4.10.60.10">
    <property type="entry name" value="Zinc finger, CCHC-type"/>
    <property type="match status" value="1"/>
</dbReference>
<evidence type="ECO:0000256" key="1">
    <source>
        <dbReference type="PROSITE-ProRule" id="PRU00047"/>
    </source>
</evidence>
<dbReference type="InterPro" id="IPR001878">
    <property type="entry name" value="Znf_CCHC"/>
</dbReference>
<keyword evidence="1" id="KW-0862">Zinc</keyword>
<dbReference type="SUPFAM" id="SSF57756">
    <property type="entry name" value="Retrovirus zinc finger-like domains"/>
    <property type="match status" value="1"/>
</dbReference>
<evidence type="ECO:0000313" key="5">
    <source>
        <dbReference type="Proteomes" id="UP001396334"/>
    </source>
</evidence>
<dbReference type="SMART" id="SM00343">
    <property type="entry name" value="ZnF_C2HC"/>
    <property type="match status" value="1"/>
</dbReference>
<keyword evidence="1" id="KW-0479">Metal-binding</keyword>
<dbReference type="InterPro" id="IPR040256">
    <property type="entry name" value="At4g02000-like"/>
</dbReference>
<comment type="caution">
    <text evidence="4">The sequence shown here is derived from an EMBL/GenBank/DDBJ whole genome shotgun (WGS) entry which is preliminary data.</text>
</comment>
<protein>
    <recommendedName>
        <fullName evidence="3">CCHC-type domain-containing protein</fullName>
    </recommendedName>
</protein>
<feature type="region of interest" description="Disordered" evidence="2">
    <location>
        <begin position="1"/>
        <end position="42"/>
    </location>
</feature>
<dbReference type="Proteomes" id="UP001396334">
    <property type="component" value="Unassembled WGS sequence"/>
</dbReference>